<dbReference type="GeneID" id="93643533"/>
<reference evidence="2 3" key="1">
    <citation type="journal article" date="2015" name="Genome Announc.">
        <title>Complete genome sequences for 35 biothreat assay-relevant bacillus species.</title>
        <authorList>
            <person name="Johnson S.L."/>
            <person name="Daligault H.E."/>
            <person name="Davenport K.W."/>
            <person name="Jaissle J."/>
            <person name="Frey K.G."/>
            <person name="Ladner J.T."/>
            <person name="Broomall S.M."/>
            <person name="Bishop-Lilly K.A."/>
            <person name="Bruce D.C."/>
            <person name="Gibbons H.S."/>
            <person name="Coyne S.R."/>
            <person name="Lo C.C."/>
            <person name="Meincke L."/>
            <person name="Munk A.C."/>
            <person name="Koroleva G.I."/>
            <person name="Rosenzweig C.N."/>
            <person name="Palacios G.F."/>
            <person name="Redden C.L."/>
            <person name="Minogue T.D."/>
            <person name="Chain P.S."/>
        </authorList>
    </citation>
    <scope>NUCLEOTIDE SEQUENCE [LARGE SCALE GENOMIC DNA]</scope>
    <source>
        <strain evidence="3">ATCC 14581 / DSM 32 / JCM 2506 / NBRC 15308 / NCIMB 9376 / NCTC 10342 / NRRL B-14308 / VKM B-512</strain>
    </source>
</reference>
<dbReference type="PANTHER" id="PTHR33745:SF3">
    <property type="entry name" value="RSBT CO-ANTAGONIST PROTEIN RSBRC"/>
    <property type="match status" value="1"/>
</dbReference>
<name>A0A0B6ARP5_PRIM2</name>
<dbReference type="Gene3D" id="3.30.750.24">
    <property type="entry name" value="STAS domain"/>
    <property type="match status" value="1"/>
</dbReference>
<evidence type="ECO:0000313" key="3">
    <source>
        <dbReference type="Proteomes" id="UP000031829"/>
    </source>
</evidence>
<dbReference type="AlphaFoldDB" id="A0A0B6ARP5"/>
<dbReference type="PROSITE" id="PS50801">
    <property type="entry name" value="STAS"/>
    <property type="match status" value="1"/>
</dbReference>
<sequence length="271" mass="30945">MESLLLDKKLKHITNLILEKKEEFSKQKNYEEKDIQQQLEPWRVHLIQIYADSVSTNDTKNFEVLEEWGREVANLLVVLQLPLDVALEEISYYRNLIGEIIKEEAKAETFTFDAFYQVISRFNVVVDKAVHWVSKSYMTDFANKIQSARYAIDELSIPVVRITKEIGVIPLVGDLDTNRAQILMENALQHGSDYKLNWLIIDLYAVPIIDTMVADQIFKVIGALRLLGIQVVLSGIRAEIAQTMVNLGLDLADITTFSSLHQAVEHVNQAD</sequence>
<organism evidence="2 3">
    <name type="scientific">Priestia megaterium (strain ATCC 14581 / DSM 32 / CCUG 1817 / JCM 2506 / NBRC 15308 / NCIMB 9376 / NCTC 10342 / NRRL B-14308 / VKM B-512 / Ford 19)</name>
    <name type="common">Bacillus megaterium</name>
    <dbReference type="NCBI Taxonomy" id="1348623"/>
    <lineage>
        <taxon>Bacteria</taxon>
        <taxon>Bacillati</taxon>
        <taxon>Bacillota</taxon>
        <taxon>Bacilli</taxon>
        <taxon>Bacillales</taxon>
        <taxon>Bacillaceae</taxon>
        <taxon>Priestia</taxon>
    </lineage>
</organism>
<dbReference type="EMBL" id="CP009920">
    <property type="protein sequence ID" value="AJI23812.1"/>
    <property type="molecule type" value="Genomic_DNA"/>
</dbReference>
<dbReference type="InterPro" id="IPR036513">
    <property type="entry name" value="STAS_dom_sf"/>
</dbReference>
<dbReference type="RefSeq" id="WP_034650734.1">
    <property type="nucleotide sequence ID" value="NZ_BCVB01000006.1"/>
</dbReference>
<dbReference type="InterPro" id="IPR051932">
    <property type="entry name" value="Bact_StressResp_Reg"/>
</dbReference>
<dbReference type="Pfam" id="PF01740">
    <property type="entry name" value="STAS"/>
    <property type="match status" value="1"/>
</dbReference>
<proteinExistence type="predicted"/>
<dbReference type="InterPro" id="IPR002645">
    <property type="entry name" value="STAS_dom"/>
</dbReference>
<dbReference type="PANTHER" id="PTHR33745">
    <property type="entry name" value="RSBT ANTAGONIST PROTEIN RSBS-RELATED"/>
    <property type="match status" value="1"/>
</dbReference>
<protein>
    <submittedName>
        <fullName evidence="2">STAS domain protein</fullName>
    </submittedName>
</protein>
<dbReference type="HOGENOM" id="CLU_026775_0_1_9"/>
<evidence type="ECO:0000256" key="1">
    <source>
        <dbReference type="ARBA" id="ARBA00022553"/>
    </source>
</evidence>
<accession>A0A0B6ARP5</accession>
<gene>
    <name evidence="2" type="ORF">BG04_6</name>
</gene>
<dbReference type="SUPFAM" id="SSF52091">
    <property type="entry name" value="SpoIIaa-like"/>
    <property type="match status" value="1"/>
</dbReference>
<keyword evidence="1" id="KW-0597">Phosphoprotein</keyword>
<evidence type="ECO:0000313" key="2">
    <source>
        <dbReference type="EMBL" id="AJI23812.1"/>
    </source>
</evidence>
<dbReference type="KEGG" id="bmeg:BG04_6"/>
<dbReference type="CDD" id="cd07041">
    <property type="entry name" value="STAS_RsbR_RsbS_like"/>
    <property type="match status" value="1"/>
</dbReference>
<dbReference type="Proteomes" id="UP000031829">
    <property type="component" value="Chromosome"/>
</dbReference>